<keyword evidence="2" id="KW-0812">Transmembrane</keyword>
<feature type="region of interest" description="Disordered" evidence="1">
    <location>
        <begin position="1"/>
        <end position="132"/>
    </location>
</feature>
<accession>A0AAU0Q0S3</accession>
<reference evidence="3 4" key="1">
    <citation type="submission" date="2023-10" db="EMBL/GenBank/DDBJ databases">
        <title>complete genome sequence of Corynebacterium pseudokroppenstedtii P15-C1.</title>
        <authorList>
            <person name="Bruggemann H."/>
            <person name="Poehlein A."/>
        </authorList>
    </citation>
    <scope>NUCLEOTIDE SEQUENCE [LARGE SCALE GENOMIC DNA]</scope>
    <source>
        <strain evidence="3 4">P15_C1</strain>
    </source>
</reference>
<proteinExistence type="predicted"/>
<evidence type="ECO:0000256" key="1">
    <source>
        <dbReference type="SAM" id="MobiDB-lite"/>
    </source>
</evidence>
<evidence type="ECO:0000313" key="3">
    <source>
        <dbReference type="EMBL" id="WPF25730.1"/>
    </source>
</evidence>
<feature type="region of interest" description="Disordered" evidence="1">
    <location>
        <begin position="339"/>
        <end position="369"/>
    </location>
</feature>
<feature type="region of interest" description="Disordered" evidence="1">
    <location>
        <begin position="180"/>
        <end position="222"/>
    </location>
</feature>
<keyword evidence="2" id="KW-0472">Membrane</keyword>
<keyword evidence="2" id="KW-1133">Transmembrane helix</keyword>
<feature type="compositionally biased region" description="Basic and acidic residues" evidence="1">
    <location>
        <begin position="109"/>
        <end position="121"/>
    </location>
</feature>
<feature type="compositionally biased region" description="Basic and acidic residues" evidence="1">
    <location>
        <begin position="1"/>
        <end position="13"/>
    </location>
</feature>
<evidence type="ECO:0008006" key="5">
    <source>
        <dbReference type="Google" id="ProtNLM"/>
    </source>
</evidence>
<protein>
    <recommendedName>
        <fullName evidence="5">Secreted protein</fullName>
    </recommendedName>
</protein>
<dbReference type="RefSeq" id="WP_221924078.1">
    <property type="nucleotide sequence ID" value="NZ_CP137757.1"/>
</dbReference>
<organism evidence="3 4">
    <name type="scientific">Corynebacterium pseudokroppenstedtii</name>
    <dbReference type="NCBI Taxonomy" id="2804917"/>
    <lineage>
        <taxon>Bacteria</taxon>
        <taxon>Bacillati</taxon>
        <taxon>Actinomycetota</taxon>
        <taxon>Actinomycetes</taxon>
        <taxon>Mycobacteriales</taxon>
        <taxon>Corynebacteriaceae</taxon>
        <taxon>Corynebacterium</taxon>
    </lineage>
</organism>
<evidence type="ECO:0000313" key="4">
    <source>
        <dbReference type="Proteomes" id="UP001174314"/>
    </source>
</evidence>
<dbReference type="Proteomes" id="UP001174314">
    <property type="component" value="Chromosome"/>
</dbReference>
<evidence type="ECO:0000256" key="2">
    <source>
        <dbReference type="SAM" id="Phobius"/>
    </source>
</evidence>
<feature type="compositionally biased region" description="Low complexity" evidence="1">
    <location>
        <begin position="50"/>
        <end position="93"/>
    </location>
</feature>
<name>A0AAU0Q0S3_9CORY</name>
<feature type="compositionally biased region" description="Polar residues" evidence="1">
    <location>
        <begin position="345"/>
        <end position="362"/>
    </location>
</feature>
<feature type="transmembrane region" description="Helical" evidence="2">
    <location>
        <begin position="137"/>
        <end position="157"/>
    </location>
</feature>
<gene>
    <name evidence="3" type="ORF">Q0N40_04135</name>
</gene>
<sequence length="369" mass="38823">MDSHNRHSYDPRSHNRHRRGSTSRRSGSGAWVPGAGRSPSLSSVKADEWASPSASPSAQPSSASFQSASPPSTAPSSNVSSSSSSTAFSSSTSRINWGAQRPGSVTKDPLSEVSDRSRDQTSEASPAKAAGERSMGWNIAALVAVGLLVTVFIIMMVRPDTTSSTMAINGDTLGPEDETMAQYQQRSDATLQSETAESDKANNGSDSTGHQTSSGRGAKDSKHWALVTFNPPTTPAKATEALEGSNVRAGSVLVGPGVVSGIPNPTPGYPLEKLFSDQVQWANELEDTSNDDEIPGVIVYGTLDQLRAIRKKTFAVEALPSDAVWGRIGVRNPTIAGVEDFPNAAQDSTTSQDDVNPITLPSPTGDRRL</sequence>
<dbReference type="AlphaFoldDB" id="A0AAU0Q0S3"/>
<feature type="compositionally biased region" description="Polar residues" evidence="1">
    <location>
        <begin position="181"/>
        <end position="215"/>
    </location>
</feature>
<keyword evidence="4" id="KW-1185">Reference proteome</keyword>
<dbReference type="KEGG" id="cpsk:Q0N40_04135"/>
<dbReference type="EMBL" id="CP137757">
    <property type="protein sequence ID" value="WPF25730.1"/>
    <property type="molecule type" value="Genomic_DNA"/>
</dbReference>